<keyword evidence="1" id="KW-0472">Membrane</keyword>
<evidence type="ECO:0000313" key="3">
    <source>
        <dbReference type="Proteomes" id="UP001241748"/>
    </source>
</evidence>
<evidence type="ECO:0000256" key="1">
    <source>
        <dbReference type="SAM" id="Phobius"/>
    </source>
</evidence>
<dbReference type="Pfam" id="PF11151">
    <property type="entry name" value="DUF2929"/>
    <property type="match status" value="1"/>
</dbReference>
<gene>
    <name evidence="2" type="ORF">P5G62_018140</name>
</gene>
<keyword evidence="3" id="KW-1185">Reference proteome</keyword>
<sequence>MRYFWTFFWVFVLVQMLSYVVSSMTEGGVFNFQSGAIISVGVFILIVIATAVLPNDPVEKH</sequence>
<keyword evidence="1" id="KW-1133">Transmembrane helix</keyword>
<proteinExistence type="predicted"/>
<keyword evidence="1" id="KW-0812">Transmembrane</keyword>
<organism evidence="2 3">
    <name type="scientific">Neobacillus driksii</name>
    <dbReference type="NCBI Taxonomy" id="3035913"/>
    <lineage>
        <taxon>Bacteria</taxon>
        <taxon>Bacillati</taxon>
        <taxon>Bacillota</taxon>
        <taxon>Bacilli</taxon>
        <taxon>Bacillales</taxon>
        <taxon>Bacillaceae</taxon>
        <taxon>Neobacillus</taxon>
    </lineage>
</organism>
<dbReference type="Proteomes" id="UP001241748">
    <property type="component" value="Unassembled WGS sequence"/>
</dbReference>
<dbReference type="EMBL" id="JAROBZ020000001">
    <property type="protein sequence ID" value="MFB3169047.1"/>
    <property type="molecule type" value="Genomic_DNA"/>
</dbReference>
<reference evidence="2 3" key="1">
    <citation type="submission" date="2024-05" db="EMBL/GenBank/DDBJ databases">
        <authorList>
            <person name="Venkateswaran K."/>
        </authorList>
    </citation>
    <scope>NUCLEOTIDE SEQUENCE [LARGE SCALE GENOMIC DNA]</scope>
    <source>
        <strain evidence="2 3">179-C4-2-HS</strain>
    </source>
</reference>
<accession>A0ABV4YW25</accession>
<name>A0ABV4YW25_9BACI</name>
<dbReference type="InterPro" id="IPR021324">
    <property type="entry name" value="DUF2929"/>
</dbReference>
<protein>
    <submittedName>
        <fullName evidence="2">YjzD family protein</fullName>
    </submittedName>
</protein>
<feature type="transmembrane region" description="Helical" evidence="1">
    <location>
        <begin position="32"/>
        <end position="53"/>
    </location>
</feature>
<comment type="caution">
    <text evidence="2">The sequence shown here is derived from an EMBL/GenBank/DDBJ whole genome shotgun (WGS) entry which is preliminary data.</text>
</comment>
<evidence type="ECO:0000313" key="2">
    <source>
        <dbReference type="EMBL" id="MFB3169047.1"/>
    </source>
</evidence>
<dbReference type="RefSeq" id="WP_179597718.1">
    <property type="nucleotide sequence ID" value="NZ_JACCBX010000004.1"/>
</dbReference>